<dbReference type="InterPro" id="IPR015797">
    <property type="entry name" value="NUDIX_hydrolase-like_dom_sf"/>
</dbReference>
<dbReference type="PRINTS" id="PR00502">
    <property type="entry name" value="NUDIXFAMILY"/>
</dbReference>
<organism evidence="3">
    <name type="scientific">viral metagenome</name>
    <dbReference type="NCBI Taxonomy" id="1070528"/>
    <lineage>
        <taxon>unclassified sequences</taxon>
        <taxon>metagenomes</taxon>
        <taxon>organismal metagenomes</taxon>
    </lineage>
</organism>
<reference evidence="3" key="1">
    <citation type="journal article" date="2020" name="Nature">
        <title>Giant virus diversity and host interactions through global metagenomics.</title>
        <authorList>
            <person name="Schulz F."/>
            <person name="Roux S."/>
            <person name="Paez-Espino D."/>
            <person name="Jungbluth S."/>
            <person name="Walsh D.A."/>
            <person name="Denef V.J."/>
            <person name="McMahon K.D."/>
            <person name="Konstantinidis K.T."/>
            <person name="Eloe-Fadrosh E.A."/>
            <person name="Kyrpides N.C."/>
            <person name="Woyke T."/>
        </authorList>
    </citation>
    <scope>NUCLEOTIDE SEQUENCE</scope>
    <source>
        <strain evidence="3">GVMAG-M-3300013285-6</strain>
    </source>
</reference>
<dbReference type="InterPro" id="IPR000086">
    <property type="entry name" value="NUDIX_hydrolase_dom"/>
</dbReference>
<dbReference type="PROSITE" id="PS51462">
    <property type="entry name" value="NUDIX"/>
    <property type="match status" value="1"/>
</dbReference>
<dbReference type="InterPro" id="IPR020084">
    <property type="entry name" value="NUDIX_hydrolase_CS"/>
</dbReference>
<dbReference type="Pfam" id="PF00293">
    <property type="entry name" value="NUDIX"/>
    <property type="match status" value="1"/>
</dbReference>
<evidence type="ECO:0000313" key="3">
    <source>
        <dbReference type="EMBL" id="QHS92072.1"/>
    </source>
</evidence>
<dbReference type="Gene3D" id="3.90.79.10">
    <property type="entry name" value="Nucleoside Triphosphate Pyrophosphohydrolase"/>
    <property type="match status" value="1"/>
</dbReference>
<dbReference type="AlphaFoldDB" id="A0A6C0BJ81"/>
<name>A0A6C0BJ81_9ZZZZ</name>
<dbReference type="InterPro" id="IPR020476">
    <property type="entry name" value="Nudix_hydrolase"/>
</dbReference>
<proteinExistence type="predicted"/>
<keyword evidence="1" id="KW-0378">Hydrolase</keyword>
<sequence length="140" mass="16089">MTTWQQKRSFSSAWSSYRPREMKVYGCICLNGEKILLVLGRRAGKWSFPKGHMKPSESAHQCALRELSEETGVFIHSETKYMGEKKLPIGQYFIYEMEQEPILSVNDTAEVEDIGWFSLNEIRQLPCNRDVSSFIGMVGT</sequence>
<dbReference type="GO" id="GO:0005737">
    <property type="term" value="C:cytoplasm"/>
    <property type="evidence" value="ECO:0007669"/>
    <property type="project" value="TreeGrafter"/>
</dbReference>
<dbReference type="GO" id="GO:0016787">
    <property type="term" value="F:hydrolase activity"/>
    <property type="evidence" value="ECO:0007669"/>
    <property type="project" value="UniProtKB-KW"/>
</dbReference>
<evidence type="ECO:0000259" key="2">
    <source>
        <dbReference type="PROSITE" id="PS51462"/>
    </source>
</evidence>
<evidence type="ECO:0000256" key="1">
    <source>
        <dbReference type="ARBA" id="ARBA00022801"/>
    </source>
</evidence>
<dbReference type="SUPFAM" id="SSF55811">
    <property type="entry name" value="Nudix"/>
    <property type="match status" value="1"/>
</dbReference>
<dbReference type="PANTHER" id="PTHR23114">
    <property type="entry name" value="M7GPPPN-MRNA HYDROLASE"/>
    <property type="match status" value="1"/>
</dbReference>
<dbReference type="EMBL" id="MN739168">
    <property type="protein sequence ID" value="QHS92072.1"/>
    <property type="molecule type" value="Genomic_DNA"/>
</dbReference>
<feature type="domain" description="Nudix hydrolase" evidence="2">
    <location>
        <begin position="20"/>
        <end position="139"/>
    </location>
</feature>
<dbReference type="PANTHER" id="PTHR23114:SF17">
    <property type="entry name" value="M7GPPPN-MRNA HYDROLASE"/>
    <property type="match status" value="1"/>
</dbReference>
<accession>A0A6C0BJ81</accession>
<dbReference type="PROSITE" id="PS00893">
    <property type="entry name" value="NUDIX_BOX"/>
    <property type="match status" value="1"/>
</dbReference>
<protein>
    <recommendedName>
        <fullName evidence="2">Nudix hydrolase domain-containing protein</fullName>
    </recommendedName>
</protein>